<gene>
    <name evidence="2" type="ORF">C8N47_107190</name>
</gene>
<dbReference type="AlphaFoldDB" id="A0A2T5C2A3"/>
<evidence type="ECO:0000313" key="3">
    <source>
        <dbReference type="Proteomes" id="UP000243525"/>
    </source>
</evidence>
<dbReference type="RefSeq" id="WP_107822214.1">
    <property type="nucleotide sequence ID" value="NZ_OY782574.1"/>
</dbReference>
<dbReference type="InterPro" id="IPR007272">
    <property type="entry name" value="Sulf_transp_TsuA/YedE"/>
</dbReference>
<proteinExistence type="predicted"/>
<dbReference type="EMBL" id="QAAD01000007">
    <property type="protein sequence ID" value="PTN08829.1"/>
    <property type="molecule type" value="Genomic_DNA"/>
</dbReference>
<evidence type="ECO:0000256" key="1">
    <source>
        <dbReference type="SAM" id="Phobius"/>
    </source>
</evidence>
<feature type="transmembrane region" description="Helical" evidence="1">
    <location>
        <begin position="12"/>
        <end position="30"/>
    </location>
</feature>
<feature type="transmembrane region" description="Helical" evidence="1">
    <location>
        <begin position="51"/>
        <end position="76"/>
    </location>
</feature>
<dbReference type="Pfam" id="PF04143">
    <property type="entry name" value="Sulf_transp"/>
    <property type="match status" value="1"/>
</dbReference>
<keyword evidence="3" id="KW-1185">Reference proteome</keyword>
<feature type="transmembrane region" description="Helical" evidence="1">
    <location>
        <begin position="121"/>
        <end position="144"/>
    </location>
</feature>
<accession>A0A2T5C2A3</accession>
<evidence type="ECO:0000313" key="2">
    <source>
        <dbReference type="EMBL" id="PTN08829.1"/>
    </source>
</evidence>
<dbReference type="OrthoDB" id="1450994at2"/>
<dbReference type="Proteomes" id="UP000243525">
    <property type="component" value="Unassembled WGS sequence"/>
</dbReference>
<protein>
    <submittedName>
        <fullName evidence="2">Uncharacterized protein</fullName>
    </submittedName>
</protein>
<keyword evidence="1" id="KW-0812">Transmembrane</keyword>
<organism evidence="2 3">
    <name type="scientific">Mangrovibacterium marinum</name>
    <dbReference type="NCBI Taxonomy" id="1639118"/>
    <lineage>
        <taxon>Bacteria</taxon>
        <taxon>Pseudomonadati</taxon>
        <taxon>Bacteroidota</taxon>
        <taxon>Bacteroidia</taxon>
        <taxon>Marinilabiliales</taxon>
        <taxon>Prolixibacteraceae</taxon>
        <taxon>Mangrovibacterium</taxon>
    </lineage>
</organism>
<comment type="caution">
    <text evidence="2">The sequence shown here is derived from an EMBL/GenBank/DDBJ whole genome shotgun (WGS) entry which is preliminary data.</text>
</comment>
<sequence>MGPLIVNEIISPNTNFLIAFFIGIAFGFILEQNGFSSSRRLAGMFYGYDTTVLKVFFTAAITGGLALLFMSLFGWIDLSYIYINPTFLWSAIGGGVIMGAGFIMGGYCPGTSFCAAAIGKIDALAFIGGIFIGIFAFAEGYPLWESFYKAEFMGSPLLSDWLGLSRGVLMLLIILVALAMFWVGEWAEKKFARKDYTINQR</sequence>
<feature type="transmembrane region" description="Helical" evidence="1">
    <location>
        <begin position="88"/>
        <end position="109"/>
    </location>
</feature>
<name>A0A2T5C2A3_9BACT</name>
<reference evidence="2 3" key="1">
    <citation type="submission" date="2018-04" db="EMBL/GenBank/DDBJ databases">
        <title>Genomic Encyclopedia of Archaeal and Bacterial Type Strains, Phase II (KMG-II): from individual species to whole genera.</title>
        <authorList>
            <person name="Goeker M."/>
        </authorList>
    </citation>
    <scope>NUCLEOTIDE SEQUENCE [LARGE SCALE GENOMIC DNA]</scope>
    <source>
        <strain evidence="2 3">DSM 28823</strain>
    </source>
</reference>
<keyword evidence="1" id="KW-0472">Membrane</keyword>
<feature type="transmembrane region" description="Helical" evidence="1">
    <location>
        <begin position="164"/>
        <end position="184"/>
    </location>
</feature>
<keyword evidence="1" id="KW-1133">Transmembrane helix</keyword>